<feature type="domain" description="Gamma-secretase-activating protein C-terminal" evidence="2">
    <location>
        <begin position="759"/>
        <end position="871"/>
    </location>
</feature>
<evidence type="ECO:0000313" key="3">
    <source>
        <dbReference type="EMBL" id="OWF35045.1"/>
    </source>
</evidence>
<keyword evidence="4" id="KW-1185">Reference proteome</keyword>
<evidence type="ECO:0000259" key="2">
    <source>
        <dbReference type="Pfam" id="PF14959"/>
    </source>
</evidence>
<dbReference type="GO" id="GO:1902004">
    <property type="term" value="P:positive regulation of amyloid-beta formation"/>
    <property type="evidence" value="ECO:0007669"/>
    <property type="project" value="TreeGrafter"/>
</dbReference>
<proteinExistence type="predicted"/>
<gene>
    <name evidence="3" type="ORF">KP79_PYT11354</name>
</gene>
<dbReference type="PANTHER" id="PTHR13630:SF1">
    <property type="entry name" value="GAMMA-SECRETASE-ACTIVATING PROTEIN"/>
    <property type="match status" value="1"/>
</dbReference>
<reference evidence="3 4" key="1">
    <citation type="journal article" date="2017" name="Nat. Ecol. Evol.">
        <title>Scallop genome provides insights into evolution of bilaterian karyotype and development.</title>
        <authorList>
            <person name="Wang S."/>
            <person name="Zhang J."/>
            <person name="Jiao W."/>
            <person name="Li J."/>
            <person name="Xun X."/>
            <person name="Sun Y."/>
            <person name="Guo X."/>
            <person name="Huan P."/>
            <person name="Dong B."/>
            <person name="Zhang L."/>
            <person name="Hu X."/>
            <person name="Sun X."/>
            <person name="Wang J."/>
            <person name="Zhao C."/>
            <person name="Wang Y."/>
            <person name="Wang D."/>
            <person name="Huang X."/>
            <person name="Wang R."/>
            <person name="Lv J."/>
            <person name="Li Y."/>
            <person name="Zhang Z."/>
            <person name="Liu B."/>
            <person name="Lu W."/>
            <person name="Hui Y."/>
            <person name="Liang J."/>
            <person name="Zhou Z."/>
            <person name="Hou R."/>
            <person name="Li X."/>
            <person name="Liu Y."/>
            <person name="Li H."/>
            <person name="Ning X."/>
            <person name="Lin Y."/>
            <person name="Zhao L."/>
            <person name="Xing Q."/>
            <person name="Dou J."/>
            <person name="Li Y."/>
            <person name="Mao J."/>
            <person name="Guo H."/>
            <person name="Dou H."/>
            <person name="Li T."/>
            <person name="Mu C."/>
            <person name="Jiang W."/>
            <person name="Fu Q."/>
            <person name="Fu X."/>
            <person name="Miao Y."/>
            <person name="Liu J."/>
            <person name="Yu Q."/>
            <person name="Li R."/>
            <person name="Liao H."/>
            <person name="Li X."/>
            <person name="Kong Y."/>
            <person name="Jiang Z."/>
            <person name="Chourrout D."/>
            <person name="Li R."/>
            <person name="Bao Z."/>
        </authorList>
    </citation>
    <scope>NUCLEOTIDE SEQUENCE [LARGE SCALE GENOMIC DNA]</scope>
    <source>
        <strain evidence="3 4">PY_sf001</strain>
    </source>
</reference>
<protein>
    <submittedName>
        <fullName evidence="3">Protein pigeon</fullName>
    </submittedName>
</protein>
<dbReference type="GO" id="GO:0005802">
    <property type="term" value="C:trans-Golgi network"/>
    <property type="evidence" value="ECO:0007669"/>
    <property type="project" value="TreeGrafter"/>
</dbReference>
<sequence length="1007" mass="115873">MIELKKVCNLTQDAAKFISSWRRQNKLPQTDTTETPRLLNQEKDGVILFTWDDATEYSKGSIVSHVGLYDTALQKYQLLWTYSQRVNIVSCSINQTRSLLAFTVCRKDTSSTKKKDVYTAFIAEIQVSNTRVFSLNLERSYFLKVQFLYSSQVSDKECHMIVMLHRESIGLYRIQLGRVGDKGIVMRDQPSTEQLAKKFYWCQWDATHQRLYYIHYQRYGKADNQQVQPYISSVQFYDKAQHDNVLDVPIHFPFPQLRASPRQHYAPYPFHHGIPDLFLNLVVLTQSNGTYCVCYQHLTETPYNGERARSSSRRSRKSPAHTSPSSLNLSLSSENEEDVMEISYYICMVHHAKILHGRVMGIPFSAKHRLHFCWHSDYLMVTLPGHFTHLLNVGLEFEPCLHILLHDKTLRLKAIVNQASVTPEGSTPSPFLRQNSEDELPVSVLSTTAENLSHLSNTCLHAIQKDSPTDLYLFDYSRGDVWKVVVNTDILVDIFTETVMPSTRSALLHYVLLRTRDFWLLKRLFEMISNDIASPEVPGLMAEFLAGTTYSSMRRQVDRECLRLLPFTVTETFRGQYDKTRDNVMQARLTYSTLNSVKIGTRTAQDRQRRGNVGEDMWDTLRRHLQWKQLNNNTLRFSNSVIHKATHQLETGIGAKSSTKEQSTSIEKTFLSTFNTRISSSRTDSPSPSTQIDGSKRVRPDTVLGNAPPFLQSSHTTEASDSAMALTRDLLSNHMTRHMRKESKSKSQSVAKEYVYCQLQQSRQLCHLLWNLRGPLLPYTDLDFLPNLLDPCTEDEYELFQLFERYYQTCQDLAFPILQGFSSYFTAIGARVLNKSLFFQYIDRGVLRLTGDFMAQVLGDLPDGSENIKFKQQLISRLPVDLAEECYRQWNHPICQRYLAQKQVTQLLTRALSTGASDKAMDSVRGLQTRPGRSVDNLSLSSNRESMSFAPLDSFLHLLETLDRVQRMQSDAKVPPRRSPIDVHFLEEVALYHTRTETDYDLSTVNF</sequence>
<feature type="compositionally biased region" description="Basic residues" evidence="1">
    <location>
        <begin position="310"/>
        <end position="319"/>
    </location>
</feature>
<feature type="compositionally biased region" description="Low complexity" evidence="1">
    <location>
        <begin position="677"/>
        <end position="690"/>
    </location>
</feature>
<dbReference type="Pfam" id="PF14959">
    <property type="entry name" value="GSAP-16"/>
    <property type="match status" value="1"/>
</dbReference>
<dbReference type="EMBL" id="NEDP02076743">
    <property type="protein sequence ID" value="OWF35045.1"/>
    <property type="molecule type" value="Genomic_DNA"/>
</dbReference>
<comment type="caution">
    <text evidence="3">The sequence shown here is derived from an EMBL/GenBank/DDBJ whole genome shotgun (WGS) entry which is preliminary data.</text>
</comment>
<feature type="region of interest" description="Disordered" evidence="1">
    <location>
        <begin position="677"/>
        <end position="718"/>
    </location>
</feature>
<name>A0A210PEY3_MIZYE</name>
<dbReference type="InterPro" id="IPR026172">
    <property type="entry name" value="GSAP_fam"/>
</dbReference>
<dbReference type="OrthoDB" id="9997853at2759"/>
<evidence type="ECO:0000256" key="1">
    <source>
        <dbReference type="SAM" id="MobiDB-lite"/>
    </source>
</evidence>
<dbReference type="PANTHER" id="PTHR13630">
    <property type="entry name" value="GAMMA-SECRETASE-ACTIVATING PROTEIN"/>
    <property type="match status" value="1"/>
</dbReference>
<dbReference type="Proteomes" id="UP000242188">
    <property type="component" value="Unassembled WGS sequence"/>
</dbReference>
<accession>A0A210PEY3</accession>
<dbReference type="STRING" id="6573.A0A210PEY3"/>
<evidence type="ECO:0000313" key="4">
    <source>
        <dbReference type="Proteomes" id="UP000242188"/>
    </source>
</evidence>
<dbReference type="AlphaFoldDB" id="A0A210PEY3"/>
<dbReference type="InterPro" id="IPR028010">
    <property type="entry name" value="GSAP_C_dom"/>
</dbReference>
<feature type="region of interest" description="Disordered" evidence="1">
    <location>
        <begin position="305"/>
        <end position="330"/>
    </location>
</feature>
<organism evidence="3 4">
    <name type="scientific">Mizuhopecten yessoensis</name>
    <name type="common">Japanese scallop</name>
    <name type="synonym">Patinopecten yessoensis</name>
    <dbReference type="NCBI Taxonomy" id="6573"/>
    <lineage>
        <taxon>Eukaryota</taxon>
        <taxon>Metazoa</taxon>
        <taxon>Spiralia</taxon>
        <taxon>Lophotrochozoa</taxon>
        <taxon>Mollusca</taxon>
        <taxon>Bivalvia</taxon>
        <taxon>Autobranchia</taxon>
        <taxon>Pteriomorphia</taxon>
        <taxon>Pectinida</taxon>
        <taxon>Pectinoidea</taxon>
        <taxon>Pectinidae</taxon>
        <taxon>Mizuhopecten</taxon>
    </lineage>
</organism>